<keyword evidence="2" id="KW-0285">Flavoprotein</keyword>
<reference evidence="7 8" key="1">
    <citation type="submission" date="2019-03" db="EMBL/GenBank/DDBJ databases">
        <title>Lake Tanganyika Metagenome-Assembled Genomes (MAGs).</title>
        <authorList>
            <person name="Tran P."/>
        </authorList>
    </citation>
    <scope>NUCLEOTIDE SEQUENCE [LARGE SCALE GENOMIC DNA]</scope>
    <source>
        <strain evidence="7">K_DeepCast_65m_m2_236</strain>
    </source>
</reference>
<dbReference type="PANTHER" id="PTHR46056:SF12">
    <property type="entry name" value="LONG-CHAIN-ALCOHOL OXIDASE"/>
    <property type="match status" value="1"/>
</dbReference>
<evidence type="ECO:0000313" key="8">
    <source>
        <dbReference type="Proteomes" id="UP000703893"/>
    </source>
</evidence>
<dbReference type="EMBL" id="VGJX01000273">
    <property type="protein sequence ID" value="MBM3274618.1"/>
    <property type="molecule type" value="Genomic_DNA"/>
</dbReference>
<gene>
    <name evidence="7" type="ORF">FJZ00_05675</name>
</gene>
<comment type="caution">
    <text evidence="7">The sequence shown here is derived from an EMBL/GenBank/DDBJ whole genome shotgun (WGS) entry which is preliminary data.</text>
</comment>
<dbReference type="GO" id="GO:0016614">
    <property type="term" value="F:oxidoreductase activity, acting on CH-OH group of donors"/>
    <property type="evidence" value="ECO:0007669"/>
    <property type="project" value="InterPro"/>
</dbReference>
<dbReference type="Proteomes" id="UP000703893">
    <property type="component" value="Unassembled WGS sequence"/>
</dbReference>
<evidence type="ECO:0000256" key="1">
    <source>
        <dbReference type="ARBA" id="ARBA00010790"/>
    </source>
</evidence>
<dbReference type="PANTHER" id="PTHR46056">
    <property type="entry name" value="LONG-CHAIN-ALCOHOL OXIDASE"/>
    <property type="match status" value="1"/>
</dbReference>
<proteinExistence type="inferred from homology"/>
<evidence type="ECO:0000256" key="2">
    <source>
        <dbReference type="ARBA" id="ARBA00022630"/>
    </source>
</evidence>
<accession>A0A937X3I1</accession>
<evidence type="ECO:0000256" key="4">
    <source>
        <dbReference type="ARBA" id="ARBA00023002"/>
    </source>
</evidence>
<protein>
    <submittedName>
        <fullName evidence="7">GMC family oxidoreductase N-terminal domain-containing protein</fullName>
    </submittedName>
</protein>
<evidence type="ECO:0000259" key="6">
    <source>
        <dbReference type="Pfam" id="PF00732"/>
    </source>
</evidence>
<name>A0A937X3I1_9BACT</name>
<keyword evidence="3" id="KW-0274">FAD</keyword>
<organism evidence="7 8">
    <name type="scientific">Candidatus Tanganyikabacteria bacterium</name>
    <dbReference type="NCBI Taxonomy" id="2961651"/>
    <lineage>
        <taxon>Bacteria</taxon>
        <taxon>Bacillati</taxon>
        <taxon>Candidatus Sericytochromatia</taxon>
        <taxon>Candidatus Tanganyikabacteria</taxon>
    </lineage>
</organism>
<keyword evidence="4" id="KW-0560">Oxidoreductase</keyword>
<evidence type="ECO:0000256" key="5">
    <source>
        <dbReference type="SAM" id="MobiDB-lite"/>
    </source>
</evidence>
<evidence type="ECO:0000313" key="7">
    <source>
        <dbReference type="EMBL" id="MBM3274618.1"/>
    </source>
</evidence>
<dbReference type="InterPro" id="IPR000172">
    <property type="entry name" value="GMC_OxRdtase_N"/>
</dbReference>
<dbReference type="InterPro" id="IPR036188">
    <property type="entry name" value="FAD/NAD-bd_sf"/>
</dbReference>
<feature type="region of interest" description="Disordered" evidence="5">
    <location>
        <begin position="1"/>
        <end position="21"/>
    </location>
</feature>
<comment type="similarity">
    <text evidence="1">Belongs to the GMC oxidoreductase family.</text>
</comment>
<sequence length="324" mass="33369">MAAAASLEAAPTRRNAPGCRGSGRCLQGCPHGGKASADVALIPRAIADGARLHAECRIGRVMPALGGRPARVSGRFASGATFQAVARRAVFLAASAIQTPWLLARSGLPGRVPTFQCHPGAAMAGLFPEPVAAGATQSMESRAFVSEGLKFETLGMPAAFKRARVPGVGAKLGDRLAMLDRVMLWGVCVRAEATGAVLRGPWGPVVRFGLSTADRVRLLRGLAILAAGMLEAGASEVWPAIHGAAEVVWTRKDALELADLASRPGMVPMVATHLFGGVTVDDRFQAGSGPGIVIADSSLFPSNLGVNPMSAIMAVAALVARAWA</sequence>
<evidence type="ECO:0000256" key="3">
    <source>
        <dbReference type="ARBA" id="ARBA00022827"/>
    </source>
</evidence>
<dbReference type="GO" id="GO:0050660">
    <property type="term" value="F:flavin adenine dinucleotide binding"/>
    <property type="evidence" value="ECO:0007669"/>
    <property type="project" value="InterPro"/>
</dbReference>
<dbReference type="AlphaFoldDB" id="A0A937X3I1"/>
<dbReference type="SUPFAM" id="SSF51905">
    <property type="entry name" value="FAD/NAD(P)-binding domain"/>
    <property type="match status" value="1"/>
</dbReference>
<dbReference type="Pfam" id="PF00732">
    <property type="entry name" value="GMC_oxred_N"/>
    <property type="match status" value="1"/>
</dbReference>
<feature type="domain" description="Glucose-methanol-choline oxidoreductase N-terminal" evidence="6">
    <location>
        <begin position="4"/>
        <end position="108"/>
    </location>
</feature>
<dbReference type="Gene3D" id="3.50.50.60">
    <property type="entry name" value="FAD/NAD(P)-binding domain"/>
    <property type="match status" value="1"/>
</dbReference>